<sequence length="499" mass="56923">MSSSSLSKLPPKSSHYSHSSSSSSSSSSISKSKFIWRFPPPKFNNLPSCISKQSSTVDIQPLNIDDELIKRQELAILIYDLGLHLNVSFTCIYTGVIYMHRFFMLHPFQQCLKEVLSNYNQQIIDYENMLLSTLGFCLNVEQPYMIITRTSQTLSIPKEIAQKACEIATKSIFFTLFSMKYTTNLIACFALYLAIKSSPINIPDNQDGSQWFHLLNEEFTEKLLQELTDEYQLICMEKSSKKSQERFEQIRKQTKVNCQQFKSKPNCEQSNSTTSLHDNEQHHYPIATTSGSVRSTTSSSSSIQQQQQSNFTEYGSISTSIETHHHTPSQSSLINFSHSDYSPLTGAIVHSPTTVFQSSFSPRHNQNNFSGKNYTNNSSMTMSSAKPIPTLMTSVTSNSYHNSAISSHHSRFAASTFKYPSSSPTQHIFRPPPPPLHAQHFHRQYSSNYVNTSYYPQQQTPLFYHPQQDPSNIINKRYGEPPAPPTKRFRYNINTYQHY</sequence>
<dbReference type="Proteomes" id="UP000663836">
    <property type="component" value="Unassembled WGS sequence"/>
</dbReference>
<comment type="caution">
    <text evidence="3">The sequence shown here is derived from an EMBL/GenBank/DDBJ whole genome shotgun (WGS) entry which is preliminary data.</text>
</comment>
<dbReference type="Pfam" id="PF21797">
    <property type="entry name" value="CycT2-like_C"/>
    <property type="match status" value="1"/>
</dbReference>
<evidence type="ECO:0000256" key="1">
    <source>
        <dbReference type="ARBA" id="ARBA00023127"/>
    </source>
</evidence>
<dbReference type="GO" id="GO:0016538">
    <property type="term" value="F:cyclin-dependent protein serine/threonine kinase regulator activity"/>
    <property type="evidence" value="ECO:0007669"/>
    <property type="project" value="InterPro"/>
</dbReference>
<protein>
    <submittedName>
        <fullName evidence="3">Uncharacterized protein</fullName>
    </submittedName>
</protein>
<evidence type="ECO:0000313" key="3">
    <source>
        <dbReference type="EMBL" id="CAF3804345.1"/>
    </source>
</evidence>
<feature type="region of interest" description="Disordered" evidence="2">
    <location>
        <begin position="358"/>
        <end position="382"/>
    </location>
</feature>
<feature type="region of interest" description="Disordered" evidence="2">
    <location>
        <begin position="290"/>
        <end position="312"/>
    </location>
</feature>
<keyword evidence="1" id="KW-0195">Cyclin</keyword>
<feature type="compositionally biased region" description="Polar residues" evidence="2">
    <location>
        <begin position="358"/>
        <end position="374"/>
    </location>
</feature>
<dbReference type="InterPro" id="IPR036915">
    <property type="entry name" value="Cyclin-like_sf"/>
</dbReference>
<dbReference type="SUPFAM" id="SSF47954">
    <property type="entry name" value="Cyclin-like"/>
    <property type="match status" value="2"/>
</dbReference>
<feature type="compositionally biased region" description="Polar residues" evidence="2">
    <location>
        <begin position="261"/>
        <end position="276"/>
    </location>
</feature>
<dbReference type="Gene3D" id="1.10.472.10">
    <property type="entry name" value="Cyclin-like"/>
    <property type="match status" value="2"/>
</dbReference>
<accession>A0A819BLX6</accession>
<organism evidence="3 4">
    <name type="scientific">Rotaria sordida</name>
    <dbReference type="NCBI Taxonomy" id="392033"/>
    <lineage>
        <taxon>Eukaryota</taxon>
        <taxon>Metazoa</taxon>
        <taxon>Spiralia</taxon>
        <taxon>Gnathifera</taxon>
        <taxon>Rotifera</taxon>
        <taxon>Eurotatoria</taxon>
        <taxon>Bdelloidea</taxon>
        <taxon>Philodinida</taxon>
        <taxon>Philodinidae</taxon>
        <taxon>Rotaria</taxon>
    </lineage>
</organism>
<dbReference type="PANTHER" id="PTHR10026">
    <property type="entry name" value="CYCLIN"/>
    <property type="match status" value="1"/>
</dbReference>
<evidence type="ECO:0000256" key="2">
    <source>
        <dbReference type="SAM" id="MobiDB-lite"/>
    </source>
</evidence>
<reference evidence="3" key="1">
    <citation type="submission" date="2021-02" db="EMBL/GenBank/DDBJ databases">
        <authorList>
            <person name="Nowell W R."/>
        </authorList>
    </citation>
    <scope>NUCLEOTIDE SEQUENCE</scope>
</reference>
<feature type="region of interest" description="Disordered" evidence="2">
    <location>
        <begin position="261"/>
        <end position="280"/>
    </location>
</feature>
<dbReference type="InterPro" id="IPR043198">
    <property type="entry name" value="Cyclin/Ssn8"/>
</dbReference>
<proteinExistence type="predicted"/>
<dbReference type="EMBL" id="CAJOBD010001486">
    <property type="protein sequence ID" value="CAF3804345.1"/>
    <property type="molecule type" value="Genomic_DNA"/>
</dbReference>
<gene>
    <name evidence="3" type="ORF">JBS370_LOCUS15488</name>
</gene>
<dbReference type="AlphaFoldDB" id="A0A819BLX6"/>
<dbReference type="GO" id="GO:0006357">
    <property type="term" value="P:regulation of transcription by RNA polymerase II"/>
    <property type="evidence" value="ECO:0007669"/>
    <property type="project" value="InterPro"/>
</dbReference>
<evidence type="ECO:0000313" key="4">
    <source>
        <dbReference type="Proteomes" id="UP000663836"/>
    </source>
</evidence>
<name>A0A819BLX6_9BILA</name>
<feature type="region of interest" description="Disordered" evidence="2">
    <location>
        <begin position="1"/>
        <end position="28"/>
    </location>
</feature>